<dbReference type="InterPro" id="IPR043502">
    <property type="entry name" value="DNA/RNA_pol_sf"/>
</dbReference>
<dbReference type="Proteomes" id="UP000605846">
    <property type="component" value="Unassembled WGS sequence"/>
</dbReference>
<evidence type="ECO:0000259" key="1">
    <source>
        <dbReference type="PROSITE" id="PS50507"/>
    </source>
</evidence>
<sequence length="573" mass="66494">MTDRIQTKHIIEPLNTSNDLFNFMDLMVLAKRRNVLPEIVRKDFAESFPYFTTKEADVAYIRRLYMNPAYGKPDPLIVKYSKDNPPPVKGLDPDEYFMVKGNTCAQMRHLELFNREDKPKPEIPELTKAYEHVLSLMDIPNKVSFPTKDKLALVPYEAEKFAGIDYALKGLVKRRQADSLAQQEAKAAYDRLMAGVRVEPHRVRMGGKGKYVHEEQFRKDPCVGRMILMTSHRDLKLNGITENVLTEAYLDDRYPIALGMSWWHGGCDRFIKRFLGYDQYYCMDARKFDANINGWMVRMAIDVVRRQFLNGADSGYDTYWDFVYEGMVQPTIYRDDGLAFQKHVGSNSGHPHNSLLQSIITLIIAYASLLLLNPGRSAQDVFAGTWVESLGDDNIIAVKDKSQLCTTGLAEVTMRYFGIDWSGKKSFHTKHLLHDHFAGVQFLGKYFRKPTELDGEAYKQGSIIPFRPAHETYLKLYFEPDRFALPEEPQEKLRYSYMRALGHWYDCAGNHEMRKWLDGYLDWLERFMTNPPPEEWASEILQWFLRGHRGMEVPKCGRITYEKWVHLVVSPLP</sequence>
<feature type="domain" description="RdRp catalytic" evidence="1">
    <location>
        <begin position="278"/>
        <end position="406"/>
    </location>
</feature>
<reference evidence="2" key="1">
    <citation type="submission" date="2020-01" db="EMBL/GenBank/DDBJ databases">
        <title>Genome Sequencing of Three Apophysomyces-Like Fungal Strains Confirms a Novel Fungal Genus in the Mucoromycota with divergent Burkholderia-like Endosymbiotic Bacteria.</title>
        <authorList>
            <person name="Stajich J.E."/>
            <person name="Macias A.M."/>
            <person name="Carter-House D."/>
            <person name="Lovett B."/>
            <person name="Kasson L.R."/>
            <person name="Berry K."/>
            <person name="Grigoriev I."/>
            <person name="Chang Y."/>
            <person name="Spatafora J."/>
            <person name="Kasson M.T."/>
        </authorList>
    </citation>
    <scope>NUCLEOTIDE SEQUENCE</scope>
    <source>
        <strain evidence="2">NRRL A-21654</strain>
    </source>
</reference>
<keyword evidence="3" id="KW-1185">Reference proteome</keyword>
<dbReference type="GO" id="GO:0039694">
    <property type="term" value="P:viral RNA genome replication"/>
    <property type="evidence" value="ECO:0007669"/>
    <property type="project" value="InterPro"/>
</dbReference>
<proteinExistence type="predicted"/>
<evidence type="ECO:0000313" key="3">
    <source>
        <dbReference type="Proteomes" id="UP000605846"/>
    </source>
</evidence>
<protein>
    <recommendedName>
        <fullName evidence="1">RdRp catalytic domain-containing protein</fullName>
    </recommendedName>
</protein>
<gene>
    <name evidence="2" type="ORF">EC973_005582</name>
</gene>
<dbReference type="InterPro" id="IPR007094">
    <property type="entry name" value="RNA-dir_pol_PSvirus"/>
</dbReference>
<dbReference type="GO" id="GO:0003968">
    <property type="term" value="F:RNA-directed RNA polymerase activity"/>
    <property type="evidence" value="ECO:0007669"/>
    <property type="project" value="InterPro"/>
</dbReference>
<dbReference type="GO" id="GO:0003723">
    <property type="term" value="F:RNA binding"/>
    <property type="evidence" value="ECO:0007669"/>
    <property type="project" value="InterPro"/>
</dbReference>
<dbReference type="Gene3D" id="3.30.70.270">
    <property type="match status" value="1"/>
</dbReference>
<dbReference type="PROSITE" id="PS50507">
    <property type="entry name" value="RDRP_SSRNA_POS"/>
    <property type="match status" value="1"/>
</dbReference>
<organism evidence="2 3">
    <name type="scientific">Apophysomyces ossiformis</name>
    <dbReference type="NCBI Taxonomy" id="679940"/>
    <lineage>
        <taxon>Eukaryota</taxon>
        <taxon>Fungi</taxon>
        <taxon>Fungi incertae sedis</taxon>
        <taxon>Mucoromycota</taxon>
        <taxon>Mucoromycotina</taxon>
        <taxon>Mucoromycetes</taxon>
        <taxon>Mucorales</taxon>
        <taxon>Mucorineae</taxon>
        <taxon>Mucoraceae</taxon>
        <taxon>Apophysomyces</taxon>
    </lineage>
</organism>
<evidence type="ECO:0000313" key="2">
    <source>
        <dbReference type="EMBL" id="KAF7728744.1"/>
    </source>
</evidence>
<dbReference type="OrthoDB" id="2316909at2759"/>
<dbReference type="InterPro" id="IPR043128">
    <property type="entry name" value="Rev_trsase/Diguanyl_cyclase"/>
</dbReference>
<name>A0A8H7BP92_9FUNG</name>
<dbReference type="Pfam" id="PF00680">
    <property type="entry name" value="RdRP_1"/>
    <property type="match status" value="1"/>
</dbReference>
<dbReference type="EMBL" id="JABAYA010000032">
    <property type="protein sequence ID" value="KAF7728744.1"/>
    <property type="molecule type" value="Genomic_DNA"/>
</dbReference>
<dbReference type="AlphaFoldDB" id="A0A8H7BP92"/>
<comment type="caution">
    <text evidence="2">The sequence shown here is derived from an EMBL/GenBank/DDBJ whole genome shotgun (WGS) entry which is preliminary data.</text>
</comment>
<dbReference type="SUPFAM" id="SSF56672">
    <property type="entry name" value="DNA/RNA polymerases"/>
    <property type="match status" value="1"/>
</dbReference>
<accession>A0A8H7BP92</accession>
<dbReference type="GO" id="GO:0006351">
    <property type="term" value="P:DNA-templated transcription"/>
    <property type="evidence" value="ECO:0007669"/>
    <property type="project" value="InterPro"/>
</dbReference>
<dbReference type="InterPro" id="IPR001205">
    <property type="entry name" value="RNA-dir_pol_C"/>
</dbReference>